<dbReference type="AlphaFoldDB" id="V2TQJ7"/>
<keyword evidence="2" id="KW-1185">Reference proteome</keyword>
<dbReference type="EMBL" id="AYER01000003">
    <property type="protein sequence ID" value="ESK40291.1"/>
    <property type="molecule type" value="Genomic_DNA"/>
</dbReference>
<dbReference type="OrthoDB" id="9959125at2"/>
<dbReference type="RefSeq" id="WP_023272325.1">
    <property type="nucleotide sequence ID" value="NZ_KI530712.1"/>
</dbReference>
<sequence length="121" mass="13992">MNTYLVYTSSNGFHPFKATKENGVFLDEDGKVIEGINALSRVTPDQAEFELTYRKYELHVDFHKHDNLVYGNPKTQAIYSLWRNAKGLPVSDPNYIRVSQELAERSTQQPEIYSTRKYKGD</sequence>
<reference evidence="1 2" key="1">
    <citation type="submission" date="2013-10" db="EMBL/GenBank/DDBJ databases">
        <title>The Genome Sequence of Acinetobacter nectaris CIP 110549.</title>
        <authorList>
            <consortium name="The Broad Institute Genomics Platform"/>
            <consortium name="The Broad Institute Genome Sequencing Center for Infectious Disease"/>
            <person name="Cerqueira G."/>
            <person name="Feldgarden M."/>
            <person name="Courvalin P."/>
            <person name="Grillot-Courvalin C."/>
            <person name="Clermont D."/>
            <person name="Rocha E."/>
            <person name="Yoon E.-J."/>
            <person name="Nemec A."/>
            <person name="Young S.K."/>
            <person name="Zeng Q."/>
            <person name="Gargeya S."/>
            <person name="Fitzgerald M."/>
            <person name="Abouelleil A."/>
            <person name="Alvarado L."/>
            <person name="Berlin A.M."/>
            <person name="Chapman S.B."/>
            <person name="Gainer-Dewar J."/>
            <person name="Goldberg J."/>
            <person name="Gnerre S."/>
            <person name="Griggs A."/>
            <person name="Gujja S."/>
            <person name="Hansen M."/>
            <person name="Howarth C."/>
            <person name="Imamovic A."/>
            <person name="Ireland A."/>
            <person name="Larimer J."/>
            <person name="McCowan C."/>
            <person name="Murphy C."/>
            <person name="Pearson M."/>
            <person name="Poon T.W."/>
            <person name="Priest M."/>
            <person name="Roberts A."/>
            <person name="Saif S."/>
            <person name="Shea T."/>
            <person name="Sykes S."/>
            <person name="Wortman J."/>
            <person name="Nusbaum C."/>
            <person name="Birren B."/>
        </authorList>
    </citation>
    <scope>NUCLEOTIDE SEQUENCE [LARGE SCALE GENOMIC DNA]</scope>
    <source>
        <strain evidence="1 2">CIP 110549</strain>
    </source>
</reference>
<comment type="caution">
    <text evidence="1">The sequence shown here is derived from an EMBL/GenBank/DDBJ whole genome shotgun (WGS) entry which is preliminary data.</text>
</comment>
<dbReference type="Proteomes" id="UP000023785">
    <property type="component" value="Unassembled WGS sequence"/>
</dbReference>
<dbReference type="HOGENOM" id="CLU_1891638_0_0_6"/>
<name>V2TQJ7_9GAMM</name>
<protein>
    <submittedName>
        <fullName evidence="1">Uncharacterized protein</fullName>
    </submittedName>
</protein>
<dbReference type="PATRIC" id="fig|1392540.3.peg.716"/>
<gene>
    <name evidence="1" type="ORF">P256_00738</name>
</gene>
<accession>V2TQJ7</accession>
<organism evidence="1 2">
    <name type="scientific">Acinetobacter nectaris CIP 110549</name>
    <dbReference type="NCBI Taxonomy" id="1392540"/>
    <lineage>
        <taxon>Bacteria</taxon>
        <taxon>Pseudomonadati</taxon>
        <taxon>Pseudomonadota</taxon>
        <taxon>Gammaproteobacteria</taxon>
        <taxon>Moraxellales</taxon>
        <taxon>Moraxellaceae</taxon>
        <taxon>Acinetobacter</taxon>
    </lineage>
</organism>
<dbReference type="STRING" id="1392540.P256_00738"/>
<evidence type="ECO:0000313" key="2">
    <source>
        <dbReference type="Proteomes" id="UP000023785"/>
    </source>
</evidence>
<evidence type="ECO:0000313" key="1">
    <source>
        <dbReference type="EMBL" id="ESK40291.1"/>
    </source>
</evidence>
<proteinExistence type="predicted"/>